<proteinExistence type="predicted"/>
<name>A0A8J8NT01_HALGN</name>
<sequence length="388" mass="45513">MPQKALKEAMEAIIFDIDHVEFEVFYLTYDLFQEFKKFAKFRVSKKLTHTWYDSSLENNLEHLQEVAACAEVKLRDLYSIRPVNIRNAKEFTESMRLPMAVKSINLEGLDSPKFDFVDSLDTVPEQQDAHTTKIIFDVHGIQSERFFKLLTYLLHICTKVTELTLKFRVGWTFKHFPLQVDKTGLKLIHLQQWDPTMTFVNELLEKSNDTLEVLELKDCKQVSLQSLRNSKVLKELYIMQFQGQEAFANENEGIITTFSNLEIIEGCNETALMLSKHYHLFKKLKRLTLYKGKQIVDISWLYQPVPFTLNYISVEGLDVRKYFKVNKSERVEVSTTADNLKEAKELMQEYPKTKFNFKMKYSSTYDLIGAVDSLNRKVYQAQYKCIVM</sequence>
<reference evidence="1" key="1">
    <citation type="submission" date="2019-06" db="EMBL/GenBank/DDBJ databases">
        <authorList>
            <person name="Zheng W."/>
        </authorList>
    </citation>
    <scope>NUCLEOTIDE SEQUENCE</scope>
    <source>
        <strain evidence="1">QDHG01</strain>
    </source>
</reference>
<accession>A0A8J8NT01</accession>
<dbReference type="EMBL" id="RRYP01006782">
    <property type="protein sequence ID" value="TNV80963.1"/>
    <property type="molecule type" value="Genomic_DNA"/>
</dbReference>
<organism evidence="1 2">
    <name type="scientific">Halteria grandinella</name>
    <dbReference type="NCBI Taxonomy" id="5974"/>
    <lineage>
        <taxon>Eukaryota</taxon>
        <taxon>Sar</taxon>
        <taxon>Alveolata</taxon>
        <taxon>Ciliophora</taxon>
        <taxon>Intramacronucleata</taxon>
        <taxon>Spirotrichea</taxon>
        <taxon>Stichotrichia</taxon>
        <taxon>Sporadotrichida</taxon>
        <taxon>Halteriidae</taxon>
        <taxon>Halteria</taxon>
    </lineage>
</organism>
<comment type="caution">
    <text evidence="1">The sequence shown here is derived from an EMBL/GenBank/DDBJ whole genome shotgun (WGS) entry which is preliminary data.</text>
</comment>
<evidence type="ECO:0000313" key="1">
    <source>
        <dbReference type="EMBL" id="TNV80963.1"/>
    </source>
</evidence>
<gene>
    <name evidence="1" type="ORF">FGO68_gene4285</name>
</gene>
<protein>
    <submittedName>
        <fullName evidence="1">Uncharacterized protein</fullName>
    </submittedName>
</protein>
<evidence type="ECO:0000313" key="2">
    <source>
        <dbReference type="Proteomes" id="UP000785679"/>
    </source>
</evidence>
<keyword evidence="2" id="KW-1185">Reference proteome</keyword>
<dbReference type="AlphaFoldDB" id="A0A8J8NT01"/>
<dbReference type="Proteomes" id="UP000785679">
    <property type="component" value="Unassembled WGS sequence"/>
</dbReference>